<dbReference type="AlphaFoldDB" id="A0A915DW74"/>
<sequence length="67" mass="7725">MFLVHPLGLVKLSDHSCEKCIMGHPAPKKKRIYQEADIRILALVRLFGQKNLLEYLRGLAHNLIMDQ</sequence>
<protein>
    <submittedName>
        <fullName evidence="2">Uncharacterized protein</fullName>
    </submittedName>
</protein>
<evidence type="ECO:0000313" key="1">
    <source>
        <dbReference type="Proteomes" id="UP000887574"/>
    </source>
</evidence>
<reference evidence="2" key="1">
    <citation type="submission" date="2022-11" db="UniProtKB">
        <authorList>
            <consortium name="WormBaseParasite"/>
        </authorList>
    </citation>
    <scope>IDENTIFICATION</scope>
</reference>
<proteinExistence type="predicted"/>
<evidence type="ECO:0000313" key="2">
    <source>
        <dbReference type="WBParaSite" id="jg23839"/>
    </source>
</evidence>
<name>A0A915DW74_9BILA</name>
<organism evidence="1 2">
    <name type="scientific">Ditylenchus dipsaci</name>
    <dbReference type="NCBI Taxonomy" id="166011"/>
    <lineage>
        <taxon>Eukaryota</taxon>
        <taxon>Metazoa</taxon>
        <taxon>Ecdysozoa</taxon>
        <taxon>Nematoda</taxon>
        <taxon>Chromadorea</taxon>
        <taxon>Rhabditida</taxon>
        <taxon>Tylenchina</taxon>
        <taxon>Tylenchomorpha</taxon>
        <taxon>Sphaerularioidea</taxon>
        <taxon>Anguinidae</taxon>
        <taxon>Anguininae</taxon>
        <taxon>Ditylenchus</taxon>
    </lineage>
</organism>
<dbReference type="Proteomes" id="UP000887574">
    <property type="component" value="Unplaced"/>
</dbReference>
<accession>A0A915DW74</accession>
<keyword evidence="1" id="KW-1185">Reference proteome</keyword>
<dbReference type="WBParaSite" id="jg23839">
    <property type="protein sequence ID" value="jg23839"/>
    <property type="gene ID" value="jg23839"/>
</dbReference>